<evidence type="ECO:0000256" key="1">
    <source>
        <dbReference type="ARBA" id="ARBA00022679"/>
    </source>
</evidence>
<dbReference type="InterPro" id="IPR022623">
    <property type="entry name" value="Glyco_trans_4"/>
</dbReference>
<dbReference type="PANTHER" id="PTHR46401">
    <property type="entry name" value="GLYCOSYLTRANSFERASE WBBK-RELATED"/>
    <property type="match status" value="1"/>
</dbReference>
<comment type="caution">
    <text evidence="4">The sequence shown here is derived from an EMBL/GenBank/DDBJ whole genome shotgun (WGS) entry which is preliminary data.</text>
</comment>
<dbReference type="SUPFAM" id="SSF53756">
    <property type="entry name" value="UDP-Glycosyltransferase/glycogen phosphorylase"/>
    <property type="match status" value="1"/>
</dbReference>
<organism evidence="4 5">
    <name type="scientific">Methylobacterium trifolii</name>
    <dbReference type="NCBI Taxonomy" id="1003092"/>
    <lineage>
        <taxon>Bacteria</taxon>
        <taxon>Pseudomonadati</taxon>
        <taxon>Pseudomonadota</taxon>
        <taxon>Alphaproteobacteria</taxon>
        <taxon>Hyphomicrobiales</taxon>
        <taxon>Methylobacteriaceae</taxon>
        <taxon>Methylobacterium</taxon>
    </lineage>
</organism>
<reference evidence="4" key="2">
    <citation type="submission" date="2021-08" db="EMBL/GenBank/DDBJ databases">
        <authorList>
            <person name="Tani A."/>
            <person name="Ola A."/>
            <person name="Ogura Y."/>
            <person name="Katsura K."/>
            <person name="Hayashi T."/>
        </authorList>
    </citation>
    <scope>NUCLEOTIDE SEQUENCE</scope>
    <source>
        <strain evidence="4">DSM 23632</strain>
    </source>
</reference>
<dbReference type="Pfam" id="PF12000">
    <property type="entry name" value="Glyco_trans_4_3"/>
    <property type="match status" value="1"/>
</dbReference>
<name>A0ABQ4TXJ1_9HYPH</name>
<gene>
    <name evidence="4" type="primary">mshA_9</name>
    <name evidence="4" type="ORF">MPOCJGCO_2089</name>
</gene>
<feature type="domain" description="Glycosyl transferase family 4" evidence="3">
    <location>
        <begin position="27"/>
        <end position="192"/>
    </location>
</feature>
<sequence length="413" mass="45306">MRILFVHQNFPAQYAHVARALAARPDCEVVALAMTEKSPIPGVRVVTHAVSRGSTPTIHPLASDFETKVLRGESAARAALALRAEGFRPDVICGHPGWGETLFLKDVWPDAKLLTFVEFSYNAVGGDVNFDPEFPLGGDEARFGIRVKNAAGYLALSASDWLVSPTRWQARQLPQEYAGRLSVIHDGIDTEVVRPDPRATVSLGRDGLVLRPGDEVVTFVNRNLEPYRGYHSFIRALPEILRRRPRARAILVGGNGVSYGARPADGRTYRDIYLDEVKADLDLSRVHFVGQVPFKTYVNLLQVSAAHVYLTYPFVLSWSLLESMAAGCAVIGSATPPVEEVIRDRQNGVLVDFFSPAAISEAVVDALAKPHAHRALRQAARRTAEGYDLKKVCLPRQVRLIEQVAAGEFPVAG</sequence>
<dbReference type="Pfam" id="PF00534">
    <property type="entry name" value="Glycos_transf_1"/>
    <property type="match status" value="1"/>
</dbReference>
<reference evidence="4" key="1">
    <citation type="journal article" date="2021" name="Front. Microbiol.">
        <title>Comprehensive Comparative Genomics and Phenotyping of Methylobacterium Species.</title>
        <authorList>
            <person name="Alessa O."/>
            <person name="Ogura Y."/>
            <person name="Fujitani Y."/>
            <person name="Takami H."/>
            <person name="Hayashi T."/>
            <person name="Sahin N."/>
            <person name="Tani A."/>
        </authorList>
    </citation>
    <scope>NUCLEOTIDE SEQUENCE</scope>
    <source>
        <strain evidence="4">DSM 23632</strain>
    </source>
</reference>
<evidence type="ECO:0000313" key="5">
    <source>
        <dbReference type="Proteomes" id="UP001055057"/>
    </source>
</evidence>
<dbReference type="EMBL" id="BPRB01000106">
    <property type="protein sequence ID" value="GJE59980.1"/>
    <property type="molecule type" value="Genomic_DNA"/>
</dbReference>
<keyword evidence="5" id="KW-1185">Reference proteome</keyword>
<dbReference type="RefSeq" id="WP_238182524.1">
    <property type="nucleotide sequence ID" value="NZ_BPRB01000106.1"/>
</dbReference>
<dbReference type="Gene3D" id="3.40.50.2000">
    <property type="entry name" value="Glycogen Phosphorylase B"/>
    <property type="match status" value="2"/>
</dbReference>
<feature type="domain" description="Glycosyl transferase family 1" evidence="2">
    <location>
        <begin position="211"/>
        <end position="382"/>
    </location>
</feature>
<proteinExistence type="predicted"/>
<accession>A0ABQ4TXJ1</accession>
<dbReference type="CDD" id="cd03818">
    <property type="entry name" value="GT4_ExpC-like"/>
    <property type="match status" value="1"/>
</dbReference>
<evidence type="ECO:0000313" key="4">
    <source>
        <dbReference type="EMBL" id="GJE59980.1"/>
    </source>
</evidence>
<evidence type="ECO:0000259" key="2">
    <source>
        <dbReference type="Pfam" id="PF00534"/>
    </source>
</evidence>
<protein>
    <submittedName>
        <fullName evidence="4">D-inositol-3-phosphate glycosyltransferase</fullName>
    </submittedName>
</protein>
<dbReference type="InterPro" id="IPR001296">
    <property type="entry name" value="Glyco_trans_1"/>
</dbReference>
<dbReference type="Proteomes" id="UP001055057">
    <property type="component" value="Unassembled WGS sequence"/>
</dbReference>
<dbReference type="PANTHER" id="PTHR46401:SF2">
    <property type="entry name" value="GLYCOSYLTRANSFERASE WBBK-RELATED"/>
    <property type="match status" value="1"/>
</dbReference>
<evidence type="ECO:0000259" key="3">
    <source>
        <dbReference type="Pfam" id="PF12000"/>
    </source>
</evidence>
<keyword evidence="1" id="KW-0808">Transferase</keyword>